<dbReference type="Gene3D" id="3.40.850.10">
    <property type="entry name" value="Kinesin motor domain"/>
    <property type="match status" value="1"/>
</dbReference>
<evidence type="ECO:0000256" key="7">
    <source>
        <dbReference type="ARBA" id="ARBA00023203"/>
    </source>
</evidence>
<dbReference type="STRING" id="81824.A9UXV2"/>
<evidence type="ECO:0000256" key="8">
    <source>
        <dbReference type="PROSITE-ProRule" id="PRU00782"/>
    </source>
</evidence>
<keyword evidence="5 8" id="KW-0518">Myosin</keyword>
<dbReference type="Gene3D" id="1.10.10.820">
    <property type="match status" value="1"/>
</dbReference>
<feature type="binding site" evidence="8">
    <location>
        <begin position="113"/>
        <end position="120"/>
    </location>
    <ligand>
        <name>ATP</name>
        <dbReference type="ChEBI" id="CHEBI:30616"/>
    </ligand>
</feature>
<dbReference type="InterPro" id="IPR027417">
    <property type="entry name" value="P-loop_NTPase"/>
</dbReference>
<dbReference type="PANTHER" id="PTHR13140">
    <property type="entry name" value="MYOSIN"/>
    <property type="match status" value="1"/>
</dbReference>
<dbReference type="GO" id="GO:0051015">
    <property type="term" value="F:actin filament binding"/>
    <property type="evidence" value="ECO:0000318"/>
    <property type="project" value="GO_Central"/>
</dbReference>
<dbReference type="GO" id="GO:0030048">
    <property type="term" value="P:actin filament-based movement"/>
    <property type="evidence" value="ECO:0000318"/>
    <property type="project" value="GO_Central"/>
</dbReference>
<keyword evidence="2" id="KW-0677">Repeat</keyword>
<keyword evidence="4 8" id="KW-0067">ATP-binding</keyword>
<dbReference type="Proteomes" id="UP000001357">
    <property type="component" value="Unassembled WGS sequence"/>
</dbReference>
<dbReference type="PROSITE" id="PS51757">
    <property type="entry name" value="TH1"/>
    <property type="match status" value="1"/>
</dbReference>
<evidence type="ECO:0000313" key="13">
    <source>
        <dbReference type="Proteomes" id="UP000001357"/>
    </source>
</evidence>
<evidence type="ECO:0000256" key="2">
    <source>
        <dbReference type="ARBA" id="ARBA00022737"/>
    </source>
</evidence>
<evidence type="ECO:0000256" key="3">
    <source>
        <dbReference type="ARBA" id="ARBA00022741"/>
    </source>
</evidence>
<organism evidence="12 13">
    <name type="scientific">Monosiga brevicollis</name>
    <name type="common">Choanoflagellate</name>
    <dbReference type="NCBI Taxonomy" id="81824"/>
    <lineage>
        <taxon>Eukaryota</taxon>
        <taxon>Choanoflagellata</taxon>
        <taxon>Craspedida</taxon>
        <taxon>Salpingoecidae</taxon>
        <taxon>Monosiga</taxon>
    </lineage>
</organism>
<dbReference type="OMA" id="AKKNSVM"/>
<dbReference type="GO" id="GO:0016459">
    <property type="term" value="C:myosin complex"/>
    <property type="evidence" value="ECO:0007669"/>
    <property type="project" value="UniProtKB-KW"/>
</dbReference>
<name>A9UXV2_MONBE</name>
<dbReference type="GO" id="GO:0007015">
    <property type="term" value="P:actin filament organization"/>
    <property type="evidence" value="ECO:0000318"/>
    <property type="project" value="GO_Central"/>
</dbReference>
<proteinExistence type="inferred from homology"/>
<dbReference type="GO" id="GO:0005737">
    <property type="term" value="C:cytoplasm"/>
    <property type="evidence" value="ECO:0000318"/>
    <property type="project" value="GO_Central"/>
</dbReference>
<dbReference type="PRINTS" id="PR00193">
    <property type="entry name" value="MYOSINHEAVY"/>
</dbReference>
<feature type="domain" description="Myosin motor" evidence="10">
    <location>
        <begin position="20"/>
        <end position="699"/>
    </location>
</feature>
<dbReference type="InterPro" id="IPR036072">
    <property type="entry name" value="MYSc_Myo1"/>
</dbReference>
<dbReference type="InterPro" id="IPR001609">
    <property type="entry name" value="Myosin_head_motor_dom-like"/>
</dbReference>
<keyword evidence="3 8" id="KW-0547">Nucleotide-binding</keyword>
<dbReference type="Gene3D" id="6.20.240.20">
    <property type="match status" value="1"/>
</dbReference>
<dbReference type="Pfam" id="PF06017">
    <property type="entry name" value="Myosin_TH1"/>
    <property type="match status" value="1"/>
</dbReference>
<evidence type="ECO:0000313" key="12">
    <source>
        <dbReference type="EMBL" id="EDQ89910.1"/>
    </source>
</evidence>
<evidence type="ECO:0000256" key="4">
    <source>
        <dbReference type="ARBA" id="ARBA00022840"/>
    </source>
</evidence>
<dbReference type="FunFam" id="3.40.850.10:FF:000101">
    <property type="entry name" value="Slow myosin heavy chain 2"/>
    <property type="match status" value="1"/>
</dbReference>
<feature type="domain" description="TH1" evidence="11">
    <location>
        <begin position="856"/>
        <end position="1040"/>
    </location>
</feature>
<dbReference type="FunFam" id="1.20.58.530:FF:000004">
    <property type="entry name" value="Unconventional myosin ID"/>
    <property type="match status" value="1"/>
</dbReference>
<keyword evidence="7 8" id="KW-0009">Actin-binding</keyword>
<dbReference type="GO" id="GO:0000146">
    <property type="term" value="F:microfilament motor activity"/>
    <property type="evidence" value="ECO:0000318"/>
    <property type="project" value="GO_Central"/>
</dbReference>
<comment type="similarity">
    <text evidence="1 8">Belongs to the TRAFAC class myosin-kinesin ATPase superfamily. Myosin family.</text>
</comment>
<dbReference type="FunFam" id="1.10.10.820:FF:000001">
    <property type="entry name" value="Myosin heavy chain"/>
    <property type="match status" value="1"/>
</dbReference>
<dbReference type="Gene3D" id="1.20.120.720">
    <property type="entry name" value="Myosin VI head, motor domain, U50 subdomain"/>
    <property type="match status" value="1"/>
</dbReference>
<protein>
    <submittedName>
        <fullName evidence="12">Uncharacterized protein</fullName>
    </submittedName>
</protein>
<dbReference type="InterPro" id="IPR010926">
    <property type="entry name" value="Myosin_TH1"/>
</dbReference>
<evidence type="ECO:0000256" key="1">
    <source>
        <dbReference type="ARBA" id="ARBA00008314"/>
    </source>
</evidence>
<dbReference type="Gene3D" id="1.20.58.530">
    <property type="match status" value="1"/>
</dbReference>
<evidence type="ECO:0000256" key="9">
    <source>
        <dbReference type="SAM" id="MobiDB-lite"/>
    </source>
</evidence>
<dbReference type="SMART" id="SM00242">
    <property type="entry name" value="MYSc"/>
    <property type="match status" value="1"/>
</dbReference>
<evidence type="ECO:0000259" key="10">
    <source>
        <dbReference type="PROSITE" id="PS51456"/>
    </source>
</evidence>
<dbReference type="PROSITE" id="PS50096">
    <property type="entry name" value="IQ"/>
    <property type="match status" value="1"/>
</dbReference>
<sequence>MPRPSGRALRETHCENDNVGVQDFVLLENFRNEDAFMNNLKQRFQKDIIYTYIGNVCVSVNPYHQLDIYSKDHIEMYQNVNLYELPPHIFAVADQAYRSMRDELLDQVILISGESGAGKTEASKKILQFLALSSTNTGKAGNIRDRLLQSNPILESFGNAKTIRNDNSSRFGKYMACNFDFKGEPLSGKIVNYLLEKCRVVYQMPGERNFHIFYMLMASGNTALLQRLQLDPQPSKYRYTNQGDAEKVATIDDLRDYQDLERAFDELAFDRAEIDELYNIIGAIVHMGELKFEAITRDESRIQDMEPVHKLAKLLGVELNVLSQCFVHKTVVARGQEIRGDLSQEQAQYACDALAKAMYDRMFSWLVERINRSLEYNHDGRQTVMGLLDIYGFEIMKTNSFEQFCINYCNEKLQQLFIELTLKSEQEEYRNEGIEWEKIDYFNNKIICDMVEERHKGIIAVLDEECLRPGEVSDMTFLERLDNQLKHHQHFLSHKSADKEQRKNMKYQDFLIRHYAGDVVYTVTGFLDKNNDQLFRDLKDAMSRSTSSILQACFPREELEAKRRPLTAGTQFKQSLNSLIETLSTKTPSYVRCIKPNHNKRAGVFDTEVVHHQVKYLGLMENLRVRRAGFAYRRPFEIFLERYKSLSTATWPSWRGSAREGIQKIMDALRVPADAYRMGKTKIFIRNPKTLFDIEDAFQHKRHWIASKIQASYKGYKQHKHYQNLKAATLVLVTHWRRLLAIKTRRRLAIANHTVKLFIRGFNARHKPRCLENAEFLDFVRSRWLIELCNHLPPTILDRRWMPNVPPYLKETSDILRWLHKRYQAKQYRDDLNRKPKIKTQLVQKLAASELFREKKLSYPNSVATWFVSDRLEPVRFAQHPLQPIFNSSKLKTAEETRVKYAANVTKFDRQSYKPRNYNIIVTNKALYVLYPDTFKVNTRIEFTDLLGISVSRLFDGIFVLHTNHEADRDKGDWIFHTPYVIEAVMQIALASRKVHVIKILDTIRHKRRNGTEGEIIFKTGPETMFMKNKEKQLEVICPALPVPQHYQRFKQQLANRGQPNIARPQLAAGPASAGRGRGAPQGRGRGVPTGRGRGQVGPGQGMAMRGGRGRGQAVPMNRPVQSEAALGVYGTPMPIPNKVRSSSSSFWSCKGKMGVAL</sequence>
<dbReference type="GO" id="GO:0006897">
    <property type="term" value="P:endocytosis"/>
    <property type="evidence" value="ECO:0000318"/>
    <property type="project" value="GO_Central"/>
</dbReference>
<evidence type="ECO:0000256" key="6">
    <source>
        <dbReference type="ARBA" id="ARBA00023175"/>
    </source>
</evidence>
<dbReference type="GO" id="GO:0005524">
    <property type="term" value="F:ATP binding"/>
    <property type="evidence" value="ECO:0007669"/>
    <property type="project" value="UniProtKB-UniRule"/>
</dbReference>
<keyword evidence="6 8" id="KW-0505">Motor protein</keyword>
<dbReference type="PANTHER" id="PTHR13140:SF679">
    <property type="entry name" value="UNCONVENTIONAL MYOSIN IC"/>
    <property type="match status" value="1"/>
</dbReference>
<dbReference type="GO" id="GO:0015629">
    <property type="term" value="C:actin cytoskeleton"/>
    <property type="evidence" value="ECO:0000318"/>
    <property type="project" value="GO_Central"/>
</dbReference>
<dbReference type="GO" id="GO:0005886">
    <property type="term" value="C:plasma membrane"/>
    <property type="evidence" value="ECO:0000318"/>
    <property type="project" value="GO_Central"/>
</dbReference>
<dbReference type="GeneID" id="5890550"/>
<dbReference type="InParanoid" id="A9UXV2"/>
<reference evidence="12 13" key="1">
    <citation type="journal article" date="2008" name="Nature">
        <title>The genome of the choanoflagellate Monosiga brevicollis and the origin of metazoans.</title>
        <authorList>
            <consortium name="JGI Sequencing"/>
            <person name="King N."/>
            <person name="Westbrook M.J."/>
            <person name="Young S.L."/>
            <person name="Kuo A."/>
            <person name="Abedin M."/>
            <person name="Chapman J."/>
            <person name="Fairclough S."/>
            <person name="Hellsten U."/>
            <person name="Isogai Y."/>
            <person name="Letunic I."/>
            <person name="Marr M."/>
            <person name="Pincus D."/>
            <person name="Putnam N."/>
            <person name="Rokas A."/>
            <person name="Wright K.J."/>
            <person name="Zuzow R."/>
            <person name="Dirks W."/>
            <person name="Good M."/>
            <person name="Goodstein D."/>
            <person name="Lemons D."/>
            <person name="Li W."/>
            <person name="Lyons J.B."/>
            <person name="Morris A."/>
            <person name="Nichols S."/>
            <person name="Richter D.J."/>
            <person name="Salamov A."/>
            <person name="Bork P."/>
            <person name="Lim W.A."/>
            <person name="Manning G."/>
            <person name="Miller W.T."/>
            <person name="McGinnis W."/>
            <person name="Shapiro H."/>
            <person name="Tjian R."/>
            <person name="Grigoriev I.V."/>
            <person name="Rokhsar D."/>
        </authorList>
    </citation>
    <scope>NUCLEOTIDE SEQUENCE [LARGE SCALE GENOMIC DNA]</scope>
    <source>
        <strain evidence="13">MX1 / ATCC 50154</strain>
    </source>
</reference>
<dbReference type="SUPFAM" id="SSF52540">
    <property type="entry name" value="P-loop containing nucleoside triphosphate hydrolases"/>
    <property type="match status" value="1"/>
</dbReference>
<keyword evidence="13" id="KW-1185">Reference proteome</keyword>
<dbReference type="AlphaFoldDB" id="A9UXV2"/>
<evidence type="ECO:0000256" key="5">
    <source>
        <dbReference type="ARBA" id="ARBA00023123"/>
    </source>
</evidence>
<dbReference type="GO" id="GO:0005902">
    <property type="term" value="C:microvillus"/>
    <property type="evidence" value="ECO:0000318"/>
    <property type="project" value="GO_Central"/>
</dbReference>
<dbReference type="CDD" id="cd01378">
    <property type="entry name" value="MYSc_Myo1"/>
    <property type="match status" value="1"/>
</dbReference>
<dbReference type="PROSITE" id="PS51456">
    <property type="entry name" value="MYOSIN_MOTOR"/>
    <property type="match status" value="1"/>
</dbReference>
<feature type="region of interest" description="Disordered" evidence="9">
    <location>
        <begin position="1062"/>
        <end position="1116"/>
    </location>
</feature>
<dbReference type="EMBL" id="CH991549">
    <property type="protein sequence ID" value="EDQ89910.1"/>
    <property type="molecule type" value="Genomic_DNA"/>
</dbReference>
<accession>A9UXV2</accession>
<dbReference type="FunCoup" id="A9UXV2">
    <property type="interactions" value="519"/>
</dbReference>
<gene>
    <name evidence="12" type="ORF">MONBRDRAFT_16848</name>
</gene>
<feature type="compositionally biased region" description="Gly residues" evidence="9">
    <location>
        <begin position="1076"/>
        <end position="1111"/>
    </location>
</feature>
<feature type="region of interest" description="Actin-binding" evidence="8">
    <location>
        <begin position="576"/>
        <end position="598"/>
    </location>
</feature>
<evidence type="ECO:0000259" key="11">
    <source>
        <dbReference type="PROSITE" id="PS51757"/>
    </source>
</evidence>
<dbReference type="Gene3D" id="1.20.5.190">
    <property type="match status" value="1"/>
</dbReference>
<dbReference type="RefSeq" id="XP_001745332.1">
    <property type="nucleotide sequence ID" value="XM_001745280.1"/>
</dbReference>
<dbReference type="Pfam" id="PF00063">
    <property type="entry name" value="Myosin_head"/>
    <property type="match status" value="1"/>
</dbReference>
<dbReference type="InterPro" id="IPR036961">
    <property type="entry name" value="Kinesin_motor_dom_sf"/>
</dbReference>
<dbReference type="KEGG" id="mbr:MONBRDRAFT_16848"/>
<dbReference type="eggNOG" id="KOG0164">
    <property type="taxonomic scope" value="Eukaryota"/>
</dbReference>